<feature type="transmembrane region" description="Helical" evidence="2">
    <location>
        <begin position="402"/>
        <end position="422"/>
    </location>
</feature>
<dbReference type="PANTHER" id="PTHR11360">
    <property type="entry name" value="MONOCARBOXYLATE TRANSPORTER"/>
    <property type="match status" value="1"/>
</dbReference>
<dbReference type="InterPro" id="IPR036259">
    <property type="entry name" value="MFS_trans_sf"/>
</dbReference>
<dbReference type="AlphaFoldDB" id="A0A914B5V3"/>
<keyword evidence="2" id="KW-0812">Transmembrane</keyword>
<feature type="transmembrane region" description="Helical" evidence="2">
    <location>
        <begin position="310"/>
        <end position="330"/>
    </location>
</feature>
<name>A0A914B5V3_PATMI</name>
<feature type="transmembrane region" description="Helical" evidence="2">
    <location>
        <begin position="278"/>
        <end position="298"/>
    </location>
</feature>
<dbReference type="InterPro" id="IPR011701">
    <property type="entry name" value="MFS"/>
</dbReference>
<evidence type="ECO:0000313" key="4">
    <source>
        <dbReference type="EnsemblMetazoa" id="XP_038071616.1"/>
    </source>
</evidence>
<dbReference type="PANTHER" id="PTHR11360:SF303">
    <property type="entry name" value="MAJOR FACILITATOR SUPERFAMILY (MFS) PROFILE DOMAIN-CONTAINING PROTEIN"/>
    <property type="match status" value="1"/>
</dbReference>
<proteinExistence type="predicted"/>
<feature type="transmembrane region" description="Helical" evidence="2">
    <location>
        <begin position="21"/>
        <end position="44"/>
    </location>
</feature>
<feature type="transmembrane region" description="Helical" evidence="2">
    <location>
        <begin position="246"/>
        <end position="266"/>
    </location>
</feature>
<dbReference type="SUPFAM" id="SSF103473">
    <property type="entry name" value="MFS general substrate transporter"/>
    <property type="match status" value="1"/>
</dbReference>
<feature type="transmembrane region" description="Helical" evidence="2">
    <location>
        <begin position="144"/>
        <end position="164"/>
    </location>
</feature>
<feature type="transmembrane region" description="Helical" evidence="2">
    <location>
        <begin position="112"/>
        <end position="137"/>
    </location>
</feature>
<keyword evidence="2" id="KW-1133">Transmembrane helix</keyword>
<feature type="transmembrane region" description="Helical" evidence="2">
    <location>
        <begin position="56"/>
        <end position="75"/>
    </location>
</feature>
<dbReference type="GO" id="GO:0016020">
    <property type="term" value="C:membrane"/>
    <property type="evidence" value="ECO:0007669"/>
    <property type="project" value="UniProtKB-SubCell"/>
</dbReference>
<evidence type="ECO:0000256" key="2">
    <source>
        <dbReference type="SAM" id="Phobius"/>
    </source>
</evidence>
<organism evidence="4 5">
    <name type="scientific">Patiria miniata</name>
    <name type="common">Bat star</name>
    <name type="synonym">Asterina miniata</name>
    <dbReference type="NCBI Taxonomy" id="46514"/>
    <lineage>
        <taxon>Eukaryota</taxon>
        <taxon>Metazoa</taxon>
        <taxon>Echinodermata</taxon>
        <taxon>Eleutherozoa</taxon>
        <taxon>Asterozoa</taxon>
        <taxon>Asteroidea</taxon>
        <taxon>Valvatacea</taxon>
        <taxon>Valvatida</taxon>
        <taxon>Asterinidae</taxon>
        <taxon>Patiria</taxon>
    </lineage>
</organism>
<dbReference type="GO" id="GO:0008028">
    <property type="term" value="F:monocarboxylic acid transmembrane transporter activity"/>
    <property type="evidence" value="ECO:0007669"/>
    <property type="project" value="TreeGrafter"/>
</dbReference>
<keyword evidence="5" id="KW-1185">Reference proteome</keyword>
<keyword evidence="2" id="KW-0472">Membrane</keyword>
<dbReference type="Pfam" id="PF07690">
    <property type="entry name" value="MFS_1"/>
    <property type="match status" value="1"/>
</dbReference>
<comment type="subcellular location">
    <subcellularLocation>
        <location evidence="1">Membrane</location>
        <topology evidence="1">Multi-pass membrane protein</topology>
    </subcellularLocation>
</comment>
<dbReference type="EnsemblMetazoa" id="XM_038215688.1">
    <property type="protein sequence ID" value="XP_038071616.1"/>
    <property type="gene ID" value="LOC119740398"/>
</dbReference>
<dbReference type="Proteomes" id="UP000887568">
    <property type="component" value="Unplaced"/>
</dbReference>
<dbReference type="OMA" id="CIANPRV"/>
<sequence length="434" mass="46989">MPKFLPQTSMVRVSAMEGSRLLVLTAFAIFFVEFGTLKSFGVLFNPMQDSLQCSTAQLGTVVGMTHSLGLILAPLTGNIARTIDNRLCVMVGGGLLFVGFLATAFVNNIYQLAITLSLTGFGLSLAYIPQLVLLLVAFPERFSLIFGLAGMGGSLGMMVCPPIVDLLTMTYGWRGAMLIMAAASFNVTAFGAMQRLPSSGYEKLKKEDIQSLSDDRPRDIRSKLSAFASAVVQWLSMHLCIEHPKVLLHLTVWPLLGAIFAAWMVFLVPHAIARGIPSFEAAFLSTVGGIGHLLGRAIHPFILDRKLMSAFWMFVILNLVNTVSFFLDYAAADNCLALMLLASINGAAEGIVNWIIPSVSKELYEESGYVMDICIIGTCLFGAGEILGGFLAGALYDMTQSYSASFFSLGFMAAVTTTMCLIDRLASKYFNETN</sequence>
<feature type="domain" description="Major facilitator superfamily (MFS) profile" evidence="3">
    <location>
        <begin position="21"/>
        <end position="428"/>
    </location>
</feature>
<protein>
    <recommendedName>
        <fullName evidence="3">Major facilitator superfamily (MFS) profile domain-containing protein</fullName>
    </recommendedName>
</protein>
<feature type="transmembrane region" description="Helical" evidence="2">
    <location>
        <begin position="176"/>
        <end position="196"/>
    </location>
</feature>
<dbReference type="Gene3D" id="1.20.1250.20">
    <property type="entry name" value="MFS general substrate transporter like domains"/>
    <property type="match status" value="1"/>
</dbReference>
<accession>A0A914B5V3</accession>
<evidence type="ECO:0000313" key="5">
    <source>
        <dbReference type="Proteomes" id="UP000887568"/>
    </source>
</evidence>
<dbReference type="GeneID" id="119740398"/>
<dbReference type="PROSITE" id="PS50850">
    <property type="entry name" value="MFS"/>
    <property type="match status" value="1"/>
</dbReference>
<dbReference type="InterPro" id="IPR050327">
    <property type="entry name" value="Proton-linked_MCT"/>
</dbReference>
<feature type="transmembrane region" description="Helical" evidence="2">
    <location>
        <begin position="368"/>
        <end position="396"/>
    </location>
</feature>
<dbReference type="OrthoDB" id="410267at2759"/>
<feature type="transmembrane region" description="Helical" evidence="2">
    <location>
        <begin position="87"/>
        <end position="106"/>
    </location>
</feature>
<dbReference type="InterPro" id="IPR020846">
    <property type="entry name" value="MFS_dom"/>
</dbReference>
<dbReference type="RefSeq" id="XP_038071616.1">
    <property type="nucleotide sequence ID" value="XM_038215688.1"/>
</dbReference>
<reference evidence="4" key="1">
    <citation type="submission" date="2022-11" db="UniProtKB">
        <authorList>
            <consortium name="EnsemblMetazoa"/>
        </authorList>
    </citation>
    <scope>IDENTIFICATION</scope>
</reference>
<evidence type="ECO:0000259" key="3">
    <source>
        <dbReference type="PROSITE" id="PS50850"/>
    </source>
</evidence>
<evidence type="ECO:0000256" key="1">
    <source>
        <dbReference type="ARBA" id="ARBA00004141"/>
    </source>
</evidence>